<sequence>MTFNSNNLNDYLTILNNPDAGTQLLSNKSDTILVPEKDQNNDNDQKTIQDSYANQNKDLEFQMIDIDFYHREDEDDDGNKFFNIMLFGKTREDKSVYVNIEGFTPYFYVEVDATWTSDQIHKIMADIKKKVWPKNNQDGLLSYKVIRAHQFYGFTNDENFSFLHLIFRCYDSMRAYARVFGEKQELLYISRFKKIEFKLYESDMNPILRFLHIKNLDPIGWFKIQKQYVRSIPINEQQGVTDINVCCNWKHVERIECSDIHRLKIVSVDIECTSEDGKFPQPERDGDKVIQIGMSYSYLGETECYKKTILCLNKTSKIPDINVISFSDEKDLMLAFPKEIRENDPDIITGYNIFGFDFDYLKKRSDKLKIFTAFSRLSRIKNHVCRWIEGKLESSALGKNKLNYWHTPGRVCVDLMKIVQRDYKLTSYSLDYVASYFIRDKITGYEYIKESDKEVIELQNMIKLTSDQNLDHDHEKSDDLYSSDEDKENLDDDVNIRKKTNVSNKKKILYTRLKVGSTFGVGIGDYIGIIYNDGPIDNKIGSKKKILYIQDKTIIVQGKVRVRPFLKRKFKVFWCQAKDDVEPKDIFRLWNKEDDDRAVVAKYCVKDCSLCNRLLAKLQVLPNSIGMGNVCCVPLSYLFLRGQSIKIYSLVAKQCREENYLIPLNTKKKKKKPDPNRELTKEEIEENKFQRFIRGLINDEEDKDDDDDDQGYEGATVYDPDSGVHYDPTIVGDYGSLYPSSMIEKNFSHNSIVLNPKYDNLPNYIYHSQTYNNSDGTTTTCRFAEKANGEKATIPRILQKLLLARKKYKKLKEIEKDPFKQAIWDGLQNAYKVTANSLYGQCGSTISPISMRAIAACTTALGRERLDLASTFVENGLVDIIRLIKQAVETKNDQEYLEYMRNLYKNVKNEKVKEDKKVMDVGVDGKETERIVKYNDKDEYFQYVKNEIYGLVGSYNVSPKCIYGDTDSVFYKLNLTTKEGTNFRDKEALRICIRMGIITSQILNYTLPAPQALEYEKVYWPFVILSKKRYVGNLYDFKPNSFYQKSMGLVTKRRDNADIVKIMVGGIIDQILNKRDPRGAVKFAQSTMMKIITGKYDIDKFIITKTLKDKTEYKDWTHNVHVVLADRMAQRDKGNKPQSNDRIPFVYVEVDERKIKLQGERVEHPKYIMENKLKIDYLFYITNQIMKPSIQFLDLIAYKPDQIFEMYIVREQNRKSGTEPIMKYFKDVDTSGPNQINIGLGNEMLSGDSLFGAKKPKVNRKRVTKRIVKKK</sequence>
<evidence type="ECO:0000256" key="2">
    <source>
        <dbReference type="ARBA" id="ARBA00012417"/>
    </source>
</evidence>
<name>A0A3G4ZTE7_9VIRU</name>
<dbReference type="InterPro" id="IPR043502">
    <property type="entry name" value="DNA/RNA_pol_sf"/>
</dbReference>
<dbReference type="SUPFAM" id="SSF56672">
    <property type="entry name" value="DNA/RNA polymerases"/>
    <property type="match status" value="1"/>
</dbReference>
<evidence type="ECO:0000256" key="5">
    <source>
        <dbReference type="ARBA" id="ARBA00022932"/>
    </source>
</evidence>
<dbReference type="GO" id="GO:0000166">
    <property type="term" value="F:nucleotide binding"/>
    <property type="evidence" value="ECO:0007669"/>
    <property type="project" value="InterPro"/>
</dbReference>
<keyword evidence="3" id="KW-0808">Transferase</keyword>
<accession>A0A3G4ZTE7</accession>
<dbReference type="GO" id="GO:0039693">
    <property type="term" value="P:viral DNA genome replication"/>
    <property type="evidence" value="ECO:0007669"/>
    <property type="project" value="UniProtKB-KW"/>
</dbReference>
<dbReference type="InterPro" id="IPR023211">
    <property type="entry name" value="DNA_pol_palm_dom_sf"/>
</dbReference>
<dbReference type="EMBL" id="MK072051">
    <property type="protein sequence ID" value="AYV77594.1"/>
    <property type="molecule type" value="Genomic_DNA"/>
</dbReference>
<evidence type="ECO:0000259" key="10">
    <source>
        <dbReference type="Pfam" id="PF00136"/>
    </source>
</evidence>
<dbReference type="Gene3D" id="3.90.1600.10">
    <property type="entry name" value="Palm domain of DNA polymerase"/>
    <property type="match status" value="1"/>
</dbReference>
<dbReference type="GO" id="GO:0006287">
    <property type="term" value="P:base-excision repair, gap-filling"/>
    <property type="evidence" value="ECO:0007669"/>
    <property type="project" value="TreeGrafter"/>
</dbReference>
<keyword evidence="6" id="KW-1194">Viral DNA replication</keyword>
<dbReference type="Gene3D" id="3.30.342.10">
    <property type="entry name" value="DNA Polymerase, chain B, domain 1"/>
    <property type="match status" value="1"/>
</dbReference>
<protein>
    <recommendedName>
        <fullName evidence="2">DNA-directed DNA polymerase</fullName>
        <ecNumber evidence="2">2.7.7.7</ecNumber>
    </recommendedName>
</protein>
<dbReference type="PRINTS" id="PR00106">
    <property type="entry name" value="DNAPOLB"/>
</dbReference>
<evidence type="ECO:0000256" key="6">
    <source>
        <dbReference type="ARBA" id="ARBA00023109"/>
    </source>
</evidence>
<feature type="region of interest" description="Disordered" evidence="9">
    <location>
        <begin position="700"/>
        <end position="724"/>
    </location>
</feature>
<dbReference type="Gene3D" id="1.10.132.60">
    <property type="entry name" value="DNA polymerase family B, C-terminal domain"/>
    <property type="match status" value="1"/>
</dbReference>
<dbReference type="InterPro" id="IPR050240">
    <property type="entry name" value="DNA_pol_type-B"/>
</dbReference>
<dbReference type="InterPro" id="IPR006133">
    <property type="entry name" value="DNA-dir_DNA_pol_B_exonuc"/>
</dbReference>
<dbReference type="GO" id="GO:0003887">
    <property type="term" value="F:DNA-directed DNA polymerase activity"/>
    <property type="evidence" value="ECO:0007669"/>
    <property type="project" value="UniProtKB-KW"/>
</dbReference>
<feature type="domain" description="DNA-directed DNA polymerase family B exonuclease" evidence="11">
    <location>
        <begin position="198"/>
        <end position="433"/>
    </location>
</feature>
<evidence type="ECO:0000256" key="9">
    <source>
        <dbReference type="SAM" id="MobiDB-lite"/>
    </source>
</evidence>
<dbReference type="Gene3D" id="1.10.287.690">
    <property type="entry name" value="Helix hairpin bin"/>
    <property type="match status" value="1"/>
</dbReference>
<dbReference type="SMART" id="SM00486">
    <property type="entry name" value="POLBc"/>
    <property type="match status" value="1"/>
</dbReference>
<dbReference type="Pfam" id="PF03104">
    <property type="entry name" value="DNA_pol_B_exo1"/>
    <property type="match status" value="1"/>
</dbReference>
<organism evidence="12">
    <name type="scientific">Dasosvirus sp</name>
    <dbReference type="NCBI Taxonomy" id="2487764"/>
    <lineage>
        <taxon>Viruses</taxon>
        <taxon>Varidnaviria</taxon>
        <taxon>Bamfordvirae</taxon>
        <taxon>Nucleocytoviricota</taxon>
        <taxon>Megaviricetes</taxon>
        <taxon>Imitervirales</taxon>
        <taxon>Mimiviridae</taxon>
        <taxon>Klosneuvirinae</taxon>
    </lineage>
</organism>
<dbReference type="GO" id="GO:0008296">
    <property type="term" value="F:3'-5'-DNA exonuclease activity"/>
    <property type="evidence" value="ECO:0007669"/>
    <property type="project" value="TreeGrafter"/>
</dbReference>
<keyword evidence="5" id="KW-0239">DNA-directed DNA polymerase</keyword>
<keyword evidence="6" id="KW-0235">DNA replication</keyword>
<dbReference type="InterPro" id="IPR012337">
    <property type="entry name" value="RNaseH-like_sf"/>
</dbReference>
<evidence type="ECO:0000313" key="12">
    <source>
        <dbReference type="EMBL" id="AYV77594.1"/>
    </source>
</evidence>
<evidence type="ECO:0000256" key="3">
    <source>
        <dbReference type="ARBA" id="ARBA00022679"/>
    </source>
</evidence>
<gene>
    <name evidence="12" type="ORF">Dasosvirus10_5</name>
</gene>
<dbReference type="Gene3D" id="3.30.420.10">
    <property type="entry name" value="Ribonuclease H-like superfamily/Ribonuclease H"/>
    <property type="match status" value="2"/>
</dbReference>
<comment type="catalytic activity">
    <reaction evidence="8">
        <text>DNA(n) + a 2'-deoxyribonucleoside 5'-triphosphate = DNA(n+1) + diphosphate</text>
        <dbReference type="Rhea" id="RHEA:22508"/>
        <dbReference type="Rhea" id="RHEA-COMP:17339"/>
        <dbReference type="Rhea" id="RHEA-COMP:17340"/>
        <dbReference type="ChEBI" id="CHEBI:33019"/>
        <dbReference type="ChEBI" id="CHEBI:61560"/>
        <dbReference type="ChEBI" id="CHEBI:173112"/>
        <dbReference type="EC" id="2.7.7.7"/>
    </reaction>
</comment>
<dbReference type="GO" id="GO:0045004">
    <property type="term" value="P:DNA replication proofreading"/>
    <property type="evidence" value="ECO:0007669"/>
    <property type="project" value="TreeGrafter"/>
</dbReference>
<proteinExistence type="inferred from homology"/>
<reference evidence="12" key="1">
    <citation type="submission" date="2018-10" db="EMBL/GenBank/DDBJ databases">
        <title>Hidden diversity of soil giant viruses.</title>
        <authorList>
            <person name="Schulz F."/>
            <person name="Alteio L."/>
            <person name="Goudeau D."/>
            <person name="Ryan E.M."/>
            <person name="Malmstrom R.R."/>
            <person name="Blanchard J."/>
            <person name="Woyke T."/>
        </authorList>
    </citation>
    <scope>NUCLEOTIDE SEQUENCE</scope>
    <source>
        <strain evidence="12">DSV1</strain>
    </source>
</reference>
<dbReference type="PANTHER" id="PTHR10322:SF23">
    <property type="entry name" value="DNA POLYMERASE DELTA CATALYTIC SUBUNIT"/>
    <property type="match status" value="1"/>
</dbReference>
<evidence type="ECO:0000259" key="11">
    <source>
        <dbReference type="Pfam" id="PF03104"/>
    </source>
</evidence>
<evidence type="ECO:0000256" key="7">
    <source>
        <dbReference type="ARBA" id="ARBA00023125"/>
    </source>
</evidence>
<dbReference type="InterPro" id="IPR006172">
    <property type="entry name" value="DNA-dir_DNA_pol_B"/>
</dbReference>
<evidence type="ECO:0000256" key="1">
    <source>
        <dbReference type="ARBA" id="ARBA00005755"/>
    </source>
</evidence>
<dbReference type="InterPro" id="IPR036397">
    <property type="entry name" value="RNaseH_sf"/>
</dbReference>
<keyword evidence="7" id="KW-0238">DNA-binding</keyword>
<keyword evidence="4" id="KW-0548">Nucleotidyltransferase</keyword>
<feature type="compositionally biased region" description="Acidic residues" evidence="9">
    <location>
        <begin position="700"/>
        <end position="711"/>
    </location>
</feature>
<evidence type="ECO:0000256" key="4">
    <source>
        <dbReference type="ARBA" id="ARBA00022695"/>
    </source>
</evidence>
<dbReference type="EC" id="2.7.7.7" evidence="2"/>
<dbReference type="Pfam" id="PF00136">
    <property type="entry name" value="DNA_pol_B"/>
    <property type="match status" value="1"/>
</dbReference>
<dbReference type="SUPFAM" id="SSF53098">
    <property type="entry name" value="Ribonuclease H-like"/>
    <property type="match status" value="1"/>
</dbReference>
<dbReference type="InterPro" id="IPR042087">
    <property type="entry name" value="DNA_pol_B_thumb"/>
</dbReference>
<dbReference type="PANTHER" id="PTHR10322">
    <property type="entry name" value="DNA POLYMERASE CATALYTIC SUBUNIT"/>
    <property type="match status" value="1"/>
</dbReference>
<dbReference type="GO" id="GO:0006297">
    <property type="term" value="P:nucleotide-excision repair, DNA gap filling"/>
    <property type="evidence" value="ECO:0007669"/>
    <property type="project" value="TreeGrafter"/>
</dbReference>
<dbReference type="InterPro" id="IPR006134">
    <property type="entry name" value="DNA-dir_DNA_pol_B_multi_dom"/>
</dbReference>
<evidence type="ECO:0000256" key="8">
    <source>
        <dbReference type="ARBA" id="ARBA00049244"/>
    </source>
</evidence>
<comment type="similarity">
    <text evidence="1">Belongs to the DNA polymerase type-B family.</text>
</comment>
<dbReference type="GO" id="GO:0003677">
    <property type="term" value="F:DNA binding"/>
    <property type="evidence" value="ECO:0007669"/>
    <property type="project" value="UniProtKB-KW"/>
</dbReference>
<feature type="domain" description="DNA-directed DNA polymerase family B multifunctional" evidence="10">
    <location>
        <begin position="633"/>
        <end position="1194"/>
    </location>
</feature>